<feature type="compositionally biased region" description="Basic and acidic residues" evidence="2">
    <location>
        <begin position="625"/>
        <end position="652"/>
    </location>
</feature>
<dbReference type="SUPFAM" id="SSF52058">
    <property type="entry name" value="L domain-like"/>
    <property type="match status" value="2"/>
</dbReference>
<keyword evidence="3" id="KW-0732">Signal</keyword>
<dbReference type="InterPro" id="IPR026906">
    <property type="entry name" value="LRR_5"/>
</dbReference>
<dbReference type="AlphaFoldDB" id="A0A8J6JKW8"/>
<evidence type="ECO:0000313" key="6">
    <source>
        <dbReference type="Proteomes" id="UP000607645"/>
    </source>
</evidence>
<feature type="compositionally biased region" description="Polar residues" evidence="2">
    <location>
        <begin position="586"/>
        <end position="624"/>
    </location>
</feature>
<dbReference type="InterPro" id="IPR001119">
    <property type="entry name" value="SLH_dom"/>
</dbReference>
<evidence type="ECO:0000256" key="2">
    <source>
        <dbReference type="SAM" id="MobiDB-lite"/>
    </source>
</evidence>
<dbReference type="Gene3D" id="3.80.10.10">
    <property type="entry name" value="Ribonuclease Inhibitor"/>
    <property type="match status" value="2"/>
</dbReference>
<dbReference type="InterPro" id="IPR053139">
    <property type="entry name" value="Surface_bspA-like"/>
</dbReference>
<dbReference type="InterPro" id="IPR032675">
    <property type="entry name" value="LRR_dom_sf"/>
</dbReference>
<dbReference type="Proteomes" id="UP000607645">
    <property type="component" value="Unassembled WGS sequence"/>
</dbReference>
<gene>
    <name evidence="5" type="ORF">H8S62_12975</name>
</gene>
<evidence type="ECO:0000256" key="1">
    <source>
        <dbReference type="ARBA" id="ARBA00022737"/>
    </source>
</evidence>
<keyword evidence="6" id="KW-1185">Reference proteome</keyword>
<dbReference type="Pfam" id="PF13306">
    <property type="entry name" value="LRR_5"/>
    <property type="match status" value="3"/>
</dbReference>
<dbReference type="Gene3D" id="3.90.930.1">
    <property type="match status" value="1"/>
</dbReference>
<dbReference type="PANTHER" id="PTHR45661:SF3">
    <property type="entry name" value="IG-LIKE DOMAIN-CONTAINING PROTEIN"/>
    <property type="match status" value="1"/>
</dbReference>
<proteinExistence type="predicted"/>
<feature type="domain" description="SLH" evidence="4">
    <location>
        <begin position="828"/>
        <end position="890"/>
    </location>
</feature>
<dbReference type="Pfam" id="PF00395">
    <property type="entry name" value="SLH"/>
    <property type="match status" value="3"/>
</dbReference>
<dbReference type="PANTHER" id="PTHR45661">
    <property type="entry name" value="SURFACE ANTIGEN"/>
    <property type="match status" value="1"/>
</dbReference>
<feature type="region of interest" description="Disordered" evidence="2">
    <location>
        <begin position="580"/>
        <end position="665"/>
    </location>
</feature>
<reference evidence="5" key="1">
    <citation type="submission" date="2020-08" db="EMBL/GenBank/DDBJ databases">
        <title>Genome public.</title>
        <authorList>
            <person name="Liu C."/>
            <person name="Sun Q."/>
        </authorList>
    </citation>
    <scope>NUCLEOTIDE SEQUENCE</scope>
    <source>
        <strain evidence="5">NSJ-52</strain>
    </source>
</reference>
<evidence type="ECO:0000256" key="3">
    <source>
        <dbReference type="SAM" id="SignalP"/>
    </source>
</evidence>
<sequence>MKLKRVLAVLLCAVLLCAVLLCAVLLMVGTPLALAADEEGSFPNEYADFLEDGIAYKIVDHEKHQVEVAPRYKYAPGGAHAAGSYYCKTSYEIPASVTHEGTEYAIVGIAAGAFVQAGNITSITFAADSEIEYIGDDAFGATSLTSITIPASIKEIGGSVFTPPLSGTATLSTIVFEANSQLEKIGFRAFWHCRAVTSLTLPESVKSIEGQAFADSGIENLSIPAGVCDIAADAFDGYDHIDTLTIVPENLAYSLEGGTFSSSTAVLRQFDKTATSVTVPEGVTALSEDVFKGCAGLETISLPDSLRTIGRGAFSGCAALKSITLPDDVTELPDATTSINGVFTNCSSLESVTMPSVTTIGKYAFSGCSSLKSIDLPDTLTSVGQNAFRKAGLTSIVIPASVTTLEQNSFATCADLASVVIPASVTSIGKNAFNGALKKDGSALVMQGETVPTIDENAFKNVAATLTVYYPEAAKDGYEAEVSFTGKTKSGFALNVDKPAVTAYSGDTVKLALTMTKPVGAEVTWTANQPDIADIASSSDADLVLNVKSAGKATFTGTMKVGGLALISVTVDLTGETVYVPPSTPSKPGTTVTNPDGSTTTTKTDANGTVTETTKGPDGSTTVVETRKDGTVTEKQETADGVKSETVTRPDGSKGTTTVTAGGETRAEATVTVKAVETAARAEAPVVLPVAPVAAAKTSGAAPVVSVTLPSSAGAVAVKVPVAGVTAGTVAVLVHADGTEEIVMKSTVDADGVALTLDGSATIKIVDNSKAFADTAPVSGWAGDAIDFVTSRELFQGTGENAFSPLMTTDRAMIATVIWRLEGRQSAAGAAPADVPSDAWYADAMAWAVEQGIVNPDNGSVSPAAPVTREQLAVMLYRLSGAPAVSTSVSGQVSAWAADAMAWAVEQGLIQGDGASLNAGAAATRAEVSAILMRYISL</sequence>
<accession>A0A8J6JKW8</accession>
<organism evidence="5 6">
    <name type="scientific">Lawsonibacter faecis</name>
    <dbReference type="NCBI Taxonomy" id="2763052"/>
    <lineage>
        <taxon>Bacteria</taxon>
        <taxon>Bacillati</taxon>
        <taxon>Bacillota</taxon>
        <taxon>Clostridia</taxon>
        <taxon>Eubacteriales</taxon>
        <taxon>Oscillospiraceae</taxon>
        <taxon>Lawsonibacter</taxon>
    </lineage>
</organism>
<feature type="chain" id="PRO_5035200810" evidence="3">
    <location>
        <begin position="36"/>
        <end position="938"/>
    </location>
</feature>
<evidence type="ECO:0000259" key="4">
    <source>
        <dbReference type="PROSITE" id="PS51272"/>
    </source>
</evidence>
<name>A0A8J6JKW8_9FIRM</name>
<evidence type="ECO:0000313" key="5">
    <source>
        <dbReference type="EMBL" id="MBC5737918.1"/>
    </source>
</evidence>
<keyword evidence="1" id="KW-0677">Repeat</keyword>
<dbReference type="PROSITE" id="PS51272">
    <property type="entry name" value="SLH"/>
    <property type="match status" value="1"/>
</dbReference>
<dbReference type="EMBL" id="JACOPQ010000010">
    <property type="protein sequence ID" value="MBC5737918.1"/>
    <property type="molecule type" value="Genomic_DNA"/>
</dbReference>
<comment type="caution">
    <text evidence="5">The sequence shown here is derived from an EMBL/GenBank/DDBJ whole genome shotgun (WGS) entry which is preliminary data.</text>
</comment>
<feature type="signal peptide" evidence="3">
    <location>
        <begin position="1"/>
        <end position="35"/>
    </location>
</feature>
<protein>
    <submittedName>
        <fullName evidence="5">Leucine-rich repeat protein</fullName>
    </submittedName>
</protein>